<feature type="region of interest" description="Disordered" evidence="1">
    <location>
        <begin position="310"/>
        <end position="398"/>
    </location>
</feature>
<feature type="compositionally biased region" description="Polar residues" evidence="1">
    <location>
        <begin position="316"/>
        <end position="334"/>
    </location>
</feature>
<reference evidence="2" key="1">
    <citation type="submission" date="2023-06" db="EMBL/GenBank/DDBJ databases">
        <title>Genome-scale phylogeny and comparative genomics of the fungal order Sordariales.</title>
        <authorList>
            <consortium name="Lawrence Berkeley National Laboratory"/>
            <person name="Hensen N."/>
            <person name="Bonometti L."/>
            <person name="Westerberg I."/>
            <person name="Brannstrom I.O."/>
            <person name="Guillou S."/>
            <person name="Cros-Aarteil S."/>
            <person name="Calhoun S."/>
            <person name="Haridas S."/>
            <person name="Kuo A."/>
            <person name="Mondo S."/>
            <person name="Pangilinan J."/>
            <person name="Riley R."/>
            <person name="Labutti K."/>
            <person name="Andreopoulos B."/>
            <person name="Lipzen A."/>
            <person name="Chen C."/>
            <person name="Yanf M."/>
            <person name="Daum C."/>
            <person name="Ng V."/>
            <person name="Clum A."/>
            <person name="Steindorff A."/>
            <person name="Ohm R."/>
            <person name="Martin F."/>
            <person name="Silar P."/>
            <person name="Natvig D."/>
            <person name="Lalanne C."/>
            <person name="Gautier V."/>
            <person name="Ament-Velasquez S.L."/>
            <person name="Kruys A."/>
            <person name="Hutchinson M.I."/>
            <person name="Powell A.J."/>
            <person name="Barry K."/>
            <person name="Miller A.N."/>
            <person name="Grigoriev I.V."/>
            <person name="Debuchy R."/>
            <person name="Gladieux P."/>
            <person name="Thoren M.H."/>
            <person name="Johannesson H."/>
        </authorList>
    </citation>
    <scope>NUCLEOTIDE SEQUENCE</scope>
    <source>
        <strain evidence="2">CBS 606.72</strain>
    </source>
</reference>
<dbReference type="EMBL" id="JAULSU010000004">
    <property type="protein sequence ID" value="KAK0620845.1"/>
    <property type="molecule type" value="Genomic_DNA"/>
</dbReference>
<feature type="region of interest" description="Disordered" evidence="1">
    <location>
        <begin position="227"/>
        <end position="250"/>
    </location>
</feature>
<keyword evidence="3" id="KW-1185">Reference proteome</keyword>
<proteinExistence type="predicted"/>
<dbReference type="PANTHER" id="PTHR38166:SF1">
    <property type="entry name" value="C2H2-TYPE DOMAIN-CONTAINING PROTEIN"/>
    <property type="match status" value="1"/>
</dbReference>
<comment type="caution">
    <text evidence="2">The sequence shown here is derived from an EMBL/GenBank/DDBJ whole genome shotgun (WGS) entry which is preliminary data.</text>
</comment>
<dbReference type="PANTHER" id="PTHR38166">
    <property type="entry name" value="C2H2-TYPE DOMAIN-CONTAINING PROTEIN-RELATED"/>
    <property type="match status" value="1"/>
</dbReference>
<dbReference type="Proteomes" id="UP001175000">
    <property type="component" value="Unassembled WGS sequence"/>
</dbReference>
<evidence type="ECO:0000313" key="2">
    <source>
        <dbReference type="EMBL" id="KAK0620845.1"/>
    </source>
</evidence>
<organism evidence="2 3">
    <name type="scientific">Immersiella caudata</name>
    <dbReference type="NCBI Taxonomy" id="314043"/>
    <lineage>
        <taxon>Eukaryota</taxon>
        <taxon>Fungi</taxon>
        <taxon>Dikarya</taxon>
        <taxon>Ascomycota</taxon>
        <taxon>Pezizomycotina</taxon>
        <taxon>Sordariomycetes</taxon>
        <taxon>Sordariomycetidae</taxon>
        <taxon>Sordariales</taxon>
        <taxon>Lasiosphaeriaceae</taxon>
        <taxon>Immersiella</taxon>
    </lineage>
</organism>
<dbReference type="AlphaFoldDB" id="A0AA39WSL7"/>
<name>A0AA39WSL7_9PEZI</name>
<feature type="compositionally biased region" description="Low complexity" evidence="1">
    <location>
        <begin position="341"/>
        <end position="354"/>
    </location>
</feature>
<accession>A0AA39WSL7</accession>
<gene>
    <name evidence="2" type="ORF">B0T14DRAFT_497290</name>
</gene>
<sequence length="804" mass="87926">MSSELLGIVLANRGQFGYNLDVNGWFSVCREVGTGDTASVSSSMFVEDGSSVISKEDSTLLDSARCISTPQLVEGSTLATAPILTFKDDGLLDHLLFGALYIKDTDDGISDEDMRRTELDVSDDETEPTGPMRQPSEHPKRLSIETAIPPRASNSASPHAWPGADGRNSAQPGFGVMSSPVSNYPNEMMLEAEPGARTRHPGQAHSEFASLLRETLRGSQIDPAELQLARDRDLEQNPCPSLWTGSTKDTESIAGYDVGRRLELSDQSAQGTSPTDLAQPDVRVFLVSDAEHLRFSHLYGTQAAHDADFAKATESPLKSSSPINEGANTDSFTLSDMPLSATTPPGTPKPAALTRSCQEDDQITTTTTPQPADLLVERDSGEEDMESAGDGADTDSCGGDYCSDYTPDVPYMSNDHLFMQHRGKLLEALFERFELWPQPTTRASGGQEAADVNTPSTPCREKASQSRSKRARANAKDSPANEDHEQDPKAKSAKKARLDDQSRRPRLACPFYKKAPMRHYKCHGKVISQISYLKQHLSRNHQPPLHCRRCKDLFSNEDALDAHAAEDPPCQPRTNIKYEGVTTDQKKQLERRASPLIPEERQWFDIFDILFPGYRPRPTSAYINEGLVAETENYQDFERIEGPGIIMEVLQQGGVRLEVIEDHEHDVGILRENLLAEAFSVIARRWHESRLILQAIGQSTDAGASASMVGTAPSTAGRTLVESHEGSPEGALLADEKVAGDGESEDNPDVGVDTAPIGVAIRPSTLMLQADWLQDHHLSGHRSGGSGSEEDDYMGLFDWSRNIG</sequence>
<feature type="region of interest" description="Disordered" evidence="1">
    <location>
        <begin position="117"/>
        <end position="180"/>
    </location>
</feature>
<evidence type="ECO:0008006" key="4">
    <source>
        <dbReference type="Google" id="ProtNLM"/>
    </source>
</evidence>
<feature type="compositionally biased region" description="Basic and acidic residues" evidence="1">
    <location>
        <begin position="479"/>
        <end position="502"/>
    </location>
</feature>
<evidence type="ECO:0000256" key="1">
    <source>
        <dbReference type="SAM" id="MobiDB-lite"/>
    </source>
</evidence>
<evidence type="ECO:0000313" key="3">
    <source>
        <dbReference type="Proteomes" id="UP001175000"/>
    </source>
</evidence>
<protein>
    <recommendedName>
        <fullName evidence="4">C2H2-type domain-containing protein</fullName>
    </recommendedName>
</protein>
<feature type="region of interest" description="Disordered" evidence="1">
    <location>
        <begin position="439"/>
        <end position="502"/>
    </location>
</feature>